<protein>
    <submittedName>
        <fullName evidence="2">Uncharacterized protein</fullName>
    </submittedName>
</protein>
<organism evidence="2">
    <name type="scientific">Oryza punctata</name>
    <name type="common">Red rice</name>
    <dbReference type="NCBI Taxonomy" id="4537"/>
    <lineage>
        <taxon>Eukaryota</taxon>
        <taxon>Viridiplantae</taxon>
        <taxon>Streptophyta</taxon>
        <taxon>Embryophyta</taxon>
        <taxon>Tracheophyta</taxon>
        <taxon>Spermatophyta</taxon>
        <taxon>Magnoliopsida</taxon>
        <taxon>Liliopsida</taxon>
        <taxon>Poales</taxon>
        <taxon>Poaceae</taxon>
        <taxon>BOP clade</taxon>
        <taxon>Oryzoideae</taxon>
        <taxon>Oryzeae</taxon>
        <taxon>Oryzinae</taxon>
        <taxon>Oryza</taxon>
    </lineage>
</organism>
<keyword evidence="3" id="KW-1185">Reference proteome</keyword>
<dbReference type="Proteomes" id="UP000026962">
    <property type="component" value="Chromosome 3"/>
</dbReference>
<accession>A0A0E0K9F8</accession>
<evidence type="ECO:0000313" key="3">
    <source>
        <dbReference type="Proteomes" id="UP000026962"/>
    </source>
</evidence>
<feature type="region of interest" description="Disordered" evidence="1">
    <location>
        <begin position="80"/>
        <end position="184"/>
    </location>
</feature>
<sequence length="184" mass="20471">MASQRLIWPLDESTAENPLQKCKLANHTSFEEPPGVPEATWVNVQLCRTTNRTQRATRMYLEPDFEVESGAAVAGGVEEAERDAAVHPAAHQHRHPQRCSPSRRAPQKALLPDIHIPQVPGAGAGARRGCRGGRDGAKRPPRQAGAEQRSRVMEERAPYEERTESGEGGDRAQHRWRRLRQPLA</sequence>
<evidence type="ECO:0000313" key="2">
    <source>
        <dbReference type="EnsemblPlants" id="OPUNC03G05260.1"/>
    </source>
</evidence>
<dbReference type="HOGENOM" id="CLU_1470448_0_0_1"/>
<dbReference type="EnsemblPlants" id="OPUNC03G05260.1">
    <property type="protein sequence ID" value="OPUNC03G05260.1"/>
    <property type="gene ID" value="OPUNC03G05260"/>
</dbReference>
<dbReference type="AlphaFoldDB" id="A0A0E0K9F8"/>
<feature type="compositionally biased region" description="Basic and acidic residues" evidence="1">
    <location>
        <begin position="148"/>
        <end position="173"/>
    </location>
</feature>
<dbReference type="Gramene" id="OPUNC03G05260.1">
    <property type="protein sequence ID" value="OPUNC03G05260.1"/>
    <property type="gene ID" value="OPUNC03G05260"/>
</dbReference>
<reference evidence="2" key="2">
    <citation type="submission" date="2018-05" db="EMBL/GenBank/DDBJ databases">
        <title>OpunRS2 (Oryza punctata Reference Sequence Version 2).</title>
        <authorList>
            <person name="Zhang J."/>
            <person name="Kudrna D."/>
            <person name="Lee S."/>
            <person name="Talag J."/>
            <person name="Welchert J."/>
            <person name="Wing R.A."/>
        </authorList>
    </citation>
    <scope>NUCLEOTIDE SEQUENCE [LARGE SCALE GENOMIC DNA]</scope>
</reference>
<evidence type="ECO:0000256" key="1">
    <source>
        <dbReference type="SAM" id="MobiDB-lite"/>
    </source>
</evidence>
<proteinExistence type="predicted"/>
<reference evidence="2" key="1">
    <citation type="submission" date="2015-04" db="UniProtKB">
        <authorList>
            <consortium name="EnsemblPlants"/>
        </authorList>
    </citation>
    <scope>IDENTIFICATION</scope>
</reference>
<name>A0A0E0K9F8_ORYPU</name>
<feature type="compositionally biased region" description="Basic residues" evidence="1">
    <location>
        <begin position="174"/>
        <end position="184"/>
    </location>
</feature>